<name>A0A150L8X7_9BACI</name>
<reference evidence="1 2" key="1">
    <citation type="submission" date="2016-01" db="EMBL/GenBank/DDBJ databases">
        <title>Draft Genome Sequences of Seven Thermophilic Sporeformers Isolated from Foods.</title>
        <authorList>
            <person name="Berendsen E.M."/>
            <person name="Wells-Bennik M.H."/>
            <person name="Krawcyk A.O."/>
            <person name="De Jong A."/>
            <person name="Holsappel S."/>
            <person name="Eijlander R.T."/>
            <person name="Kuipers O.P."/>
        </authorList>
    </citation>
    <scope>NUCLEOTIDE SEQUENCE [LARGE SCALE GENOMIC DNA]</scope>
    <source>
        <strain evidence="1 2">B4135</strain>
    </source>
</reference>
<dbReference type="AlphaFoldDB" id="A0A150L8X7"/>
<evidence type="ECO:0000313" key="1">
    <source>
        <dbReference type="EMBL" id="KYD08788.1"/>
    </source>
</evidence>
<gene>
    <name evidence="1" type="ORF">B4135_0470</name>
</gene>
<dbReference type="EMBL" id="LQYT01000135">
    <property type="protein sequence ID" value="KYD08788.1"/>
    <property type="molecule type" value="Genomic_DNA"/>
</dbReference>
<dbReference type="STRING" id="301148.B4135_0470"/>
<sequence length="39" mass="4435">MEENLSNIVKKMSIIPSFMSIIGRSVQIRGDEPMQEKTP</sequence>
<proteinExistence type="predicted"/>
<evidence type="ECO:0000313" key="2">
    <source>
        <dbReference type="Proteomes" id="UP000075683"/>
    </source>
</evidence>
<accession>A0A150L8X7</accession>
<dbReference type="Proteomes" id="UP000075683">
    <property type="component" value="Unassembled WGS sequence"/>
</dbReference>
<comment type="caution">
    <text evidence="1">The sequence shown here is derived from an EMBL/GenBank/DDBJ whole genome shotgun (WGS) entry which is preliminary data.</text>
</comment>
<organism evidence="1 2">
    <name type="scientific">Caldibacillus debilis</name>
    <dbReference type="NCBI Taxonomy" id="301148"/>
    <lineage>
        <taxon>Bacteria</taxon>
        <taxon>Bacillati</taxon>
        <taxon>Bacillota</taxon>
        <taxon>Bacilli</taxon>
        <taxon>Bacillales</taxon>
        <taxon>Bacillaceae</taxon>
        <taxon>Caldibacillus</taxon>
    </lineage>
</organism>
<protein>
    <submittedName>
        <fullName evidence="1">Uncharacterized protein</fullName>
    </submittedName>
</protein>